<sequence>MDEEPLDIIPVPALVAVLLHAEREKGAPLEEAEVLHIRDNAECIAAPRSAHIAMVQERGYDDLDPENIWEEWRAFRAASDDTSAAR</sequence>
<organism evidence="1 2">
    <name type="scientific">Aurantiacibacter zhengii</name>
    <dbReference type="NCBI Taxonomy" id="2307003"/>
    <lineage>
        <taxon>Bacteria</taxon>
        <taxon>Pseudomonadati</taxon>
        <taxon>Pseudomonadota</taxon>
        <taxon>Alphaproteobacteria</taxon>
        <taxon>Sphingomonadales</taxon>
        <taxon>Erythrobacteraceae</taxon>
        <taxon>Aurantiacibacter</taxon>
    </lineage>
</organism>
<reference evidence="1 2" key="1">
    <citation type="submission" date="2018-08" db="EMBL/GenBank/DDBJ databases">
        <title>Erythrobacter zhengii sp.nov., a bacterium isolated from deep-sea sediment.</title>
        <authorList>
            <person name="Fang C."/>
            <person name="Wu Y.-H."/>
            <person name="Sun C."/>
            <person name="Wang H."/>
            <person name="Cheng H."/>
            <person name="Meng F.-X."/>
            <person name="Wang C.-S."/>
            <person name="Xu X.-W."/>
        </authorList>
    </citation>
    <scope>NUCLEOTIDE SEQUENCE [LARGE SCALE GENOMIC DNA]</scope>
    <source>
        <strain evidence="1 2">V18</strain>
    </source>
</reference>
<dbReference type="OrthoDB" id="7066376at2"/>
<accession>A0A418NP42</accession>
<proteinExistence type="predicted"/>
<gene>
    <name evidence="1" type="ORF">D2V07_15475</name>
</gene>
<evidence type="ECO:0000313" key="2">
    <source>
        <dbReference type="Proteomes" id="UP000286576"/>
    </source>
</evidence>
<dbReference type="Proteomes" id="UP000286576">
    <property type="component" value="Unassembled WGS sequence"/>
</dbReference>
<dbReference type="RefSeq" id="WP_119587826.1">
    <property type="nucleotide sequence ID" value="NZ_CAWODQ010000028.1"/>
</dbReference>
<dbReference type="AlphaFoldDB" id="A0A418NP42"/>
<name>A0A418NP42_9SPHN</name>
<dbReference type="EMBL" id="QXFL01000008">
    <property type="protein sequence ID" value="RIV83882.1"/>
    <property type="molecule type" value="Genomic_DNA"/>
</dbReference>
<protein>
    <submittedName>
        <fullName evidence="1">Uncharacterized protein</fullName>
    </submittedName>
</protein>
<keyword evidence="2" id="KW-1185">Reference proteome</keyword>
<comment type="caution">
    <text evidence="1">The sequence shown here is derived from an EMBL/GenBank/DDBJ whole genome shotgun (WGS) entry which is preliminary data.</text>
</comment>
<evidence type="ECO:0000313" key="1">
    <source>
        <dbReference type="EMBL" id="RIV83882.1"/>
    </source>
</evidence>